<evidence type="ECO:0000256" key="6">
    <source>
        <dbReference type="ARBA" id="ARBA00033334"/>
    </source>
</evidence>
<dbReference type="SUPFAM" id="SSF52540">
    <property type="entry name" value="P-loop containing nucleoside triphosphate hydrolases"/>
    <property type="match status" value="1"/>
</dbReference>
<comment type="caution">
    <text evidence="10">The sequence shown here is derived from an EMBL/GenBank/DDBJ whole genome shotgun (WGS) entry which is preliminary data.</text>
</comment>
<dbReference type="CDD" id="cd00561">
    <property type="entry name" value="CobA_ACA"/>
    <property type="match status" value="1"/>
</dbReference>
<keyword evidence="10" id="KW-0808">Transferase</keyword>
<dbReference type="EMBL" id="VJVV01000022">
    <property type="protein sequence ID" value="TRO77838.1"/>
    <property type="molecule type" value="Genomic_DNA"/>
</dbReference>
<evidence type="ECO:0000256" key="7">
    <source>
        <dbReference type="ARBA" id="ARBA00033354"/>
    </source>
</evidence>
<evidence type="ECO:0000256" key="5">
    <source>
        <dbReference type="ARBA" id="ARBA00031529"/>
    </source>
</evidence>
<dbReference type="Pfam" id="PF02572">
    <property type="entry name" value="CobA_CobO_BtuR"/>
    <property type="match status" value="1"/>
</dbReference>
<proteinExistence type="inferred from homology"/>
<comment type="catalytic activity">
    <reaction evidence="8">
        <text>2 cob(II)yrinate a,c diamide + reduced [electron-transfer flavoprotein] + 2 ATP = 2 adenosylcob(III)yrinate a,c-diamide + 2 triphosphate + oxidized [electron-transfer flavoprotein] + 3 H(+)</text>
        <dbReference type="Rhea" id="RHEA:11528"/>
        <dbReference type="Rhea" id="RHEA-COMP:10685"/>
        <dbReference type="Rhea" id="RHEA-COMP:10686"/>
        <dbReference type="ChEBI" id="CHEBI:15378"/>
        <dbReference type="ChEBI" id="CHEBI:18036"/>
        <dbReference type="ChEBI" id="CHEBI:30616"/>
        <dbReference type="ChEBI" id="CHEBI:57692"/>
        <dbReference type="ChEBI" id="CHEBI:58307"/>
        <dbReference type="ChEBI" id="CHEBI:58503"/>
        <dbReference type="ChEBI" id="CHEBI:58537"/>
        <dbReference type="EC" id="2.5.1.17"/>
    </reaction>
</comment>
<evidence type="ECO:0000256" key="1">
    <source>
        <dbReference type="ARBA" id="ARBA00005121"/>
    </source>
</evidence>
<evidence type="ECO:0000256" key="2">
    <source>
        <dbReference type="ARBA" id="ARBA00007487"/>
    </source>
</evidence>
<dbReference type="PANTHER" id="PTHR46638:SF1">
    <property type="entry name" value="CORRINOID ADENOSYLTRANSFERASE"/>
    <property type="match status" value="1"/>
</dbReference>
<dbReference type="Gene3D" id="3.40.50.300">
    <property type="entry name" value="P-loop containing nucleotide triphosphate hydrolases"/>
    <property type="match status" value="1"/>
</dbReference>
<comment type="pathway">
    <text evidence="1">Cofactor biosynthesis; adenosylcobalamin biosynthesis; adenosylcobalamin from cob(II)yrinate a,c-diamide: step 2/7.</text>
</comment>
<dbReference type="PIRSF" id="PIRSF015617">
    <property type="entry name" value="Adensltrnsf_CobA"/>
    <property type="match status" value="1"/>
</dbReference>
<evidence type="ECO:0000256" key="9">
    <source>
        <dbReference type="ARBA" id="ARBA00048692"/>
    </source>
</evidence>
<dbReference type="GO" id="GO:0008817">
    <property type="term" value="F:corrinoid adenosyltransferase activity"/>
    <property type="evidence" value="ECO:0007669"/>
    <property type="project" value="UniProtKB-EC"/>
</dbReference>
<comment type="similarity">
    <text evidence="2">Belongs to the Cob(I)alamin adenosyltransferase family.</text>
</comment>
<organism evidence="10 11">
    <name type="scientific">Trichloromonas acetexigens</name>
    <dbReference type="NCBI Taxonomy" id="38815"/>
    <lineage>
        <taxon>Bacteria</taxon>
        <taxon>Pseudomonadati</taxon>
        <taxon>Thermodesulfobacteriota</taxon>
        <taxon>Desulfuromonadia</taxon>
        <taxon>Desulfuromonadales</taxon>
        <taxon>Trichloromonadaceae</taxon>
        <taxon>Trichloromonas</taxon>
    </lineage>
</organism>
<name>A0A550J3M7_9BACT</name>
<evidence type="ECO:0000313" key="11">
    <source>
        <dbReference type="Proteomes" id="UP000317155"/>
    </source>
</evidence>
<evidence type="ECO:0000313" key="10">
    <source>
        <dbReference type="EMBL" id="TRO77838.1"/>
    </source>
</evidence>
<dbReference type="GO" id="GO:0009236">
    <property type="term" value="P:cobalamin biosynthetic process"/>
    <property type="evidence" value="ECO:0007669"/>
    <property type="project" value="UniProtKB-UniPathway"/>
</dbReference>
<reference evidence="10 11" key="1">
    <citation type="submission" date="2019-07" db="EMBL/GenBank/DDBJ databases">
        <title>Insights of Desulfuromonas acetexigens electromicrobiology.</title>
        <authorList>
            <person name="Katuri K."/>
            <person name="Sapireddy V."/>
            <person name="Shaw D.R."/>
            <person name="Saikaly P."/>
        </authorList>
    </citation>
    <scope>NUCLEOTIDE SEQUENCE [LARGE SCALE GENOMIC DNA]</scope>
    <source>
        <strain evidence="10 11">2873</strain>
    </source>
</reference>
<accession>A0A550J3M7</accession>
<evidence type="ECO:0000256" key="3">
    <source>
        <dbReference type="ARBA" id="ARBA00012454"/>
    </source>
</evidence>
<dbReference type="RefSeq" id="WP_092056497.1">
    <property type="nucleotide sequence ID" value="NZ_FOJJ01000015.1"/>
</dbReference>
<dbReference type="OrthoDB" id="9810309at2"/>
<dbReference type="InterPro" id="IPR027417">
    <property type="entry name" value="P-loop_NTPase"/>
</dbReference>
<keyword evidence="11" id="KW-1185">Reference proteome</keyword>
<dbReference type="AlphaFoldDB" id="A0A550J3M7"/>
<dbReference type="Proteomes" id="UP000317155">
    <property type="component" value="Unassembled WGS sequence"/>
</dbReference>
<comment type="function">
    <text evidence="4">Required for both de novo synthesis of the corrin ring for the assimilation of exogenous corrinoids. Participates in the adenosylation of a variety of incomplete and complete corrinoids.</text>
</comment>
<dbReference type="GO" id="GO:0005524">
    <property type="term" value="F:ATP binding"/>
    <property type="evidence" value="ECO:0007669"/>
    <property type="project" value="InterPro"/>
</dbReference>
<sequence>MSEKRKNILIFTGDGKGKSTAAFGMAVRAFGHGQRVLIIQFLKQDQSVGELAGLKKLGIEVKQVGRGFVPRPDHSVYEEHRQAAREGFALACEALNSGEHDLIILDEICGAVAKGLLKEDEVVNALEAAPLLNIVLTGRGATERLMASADTVSEIHPIKHALSKGVAARKGVEF</sequence>
<protein>
    <recommendedName>
        <fullName evidence="3">corrinoid adenosyltransferase</fullName>
        <ecNumber evidence="3">2.5.1.17</ecNumber>
    </recommendedName>
    <alternativeName>
        <fullName evidence="5">Cob(II)alamin adenosyltransferase</fullName>
    </alternativeName>
    <alternativeName>
        <fullName evidence="7">Cob(II)yrinic acid a,c-diamide adenosyltransferase</fullName>
    </alternativeName>
    <alternativeName>
        <fullName evidence="6">Cobinamide/cobalamin adenosyltransferase</fullName>
    </alternativeName>
</protein>
<gene>
    <name evidence="10" type="ORF">FL622_16935</name>
</gene>
<dbReference type="PANTHER" id="PTHR46638">
    <property type="entry name" value="CORRINOID ADENOSYLTRANSFERASE"/>
    <property type="match status" value="1"/>
</dbReference>
<evidence type="ECO:0000256" key="4">
    <source>
        <dbReference type="ARBA" id="ARBA00024929"/>
    </source>
</evidence>
<dbReference type="InterPro" id="IPR003724">
    <property type="entry name" value="CblAdoTrfase_CobA"/>
</dbReference>
<comment type="catalytic activity">
    <reaction evidence="9">
        <text>2 cob(II)alamin + reduced [electron-transfer flavoprotein] + 2 ATP = 2 adenosylcob(III)alamin + 2 triphosphate + oxidized [electron-transfer flavoprotein] + 3 H(+)</text>
        <dbReference type="Rhea" id="RHEA:28671"/>
        <dbReference type="Rhea" id="RHEA-COMP:10685"/>
        <dbReference type="Rhea" id="RHEA-COMP:10686"/>
        <dbReference type="ChEBI" id="CHEBI:15378"/>
        <dbReference type="ChEBI" id="CHEBI:16304"/>
        <dbReference type="ChEBI" id="CHEBI:18036"/>
        <dbReference type="ChEBI" id="CHEBI:18408"/>
        <dbReference type="ChEBI" id="CHEBI:30616"/>
        <dbReference type="ChEBI" id="CHEBI:57692"/>
        <dbReference type="ChEBI" id="CHEBI:58307"/>
        <dbReference type="EC" id="2.5.1.17"/>
    </reaction>
</comment>
<dbReference type="EC" id="2.5.1.17" evidence="3"/>
<dbReference type="UniPathway" id="UPA00148">
    <property type="reaction ID" value="UER00233"/>
</dbReference>
<evidence type="ECO:0000256" key="8">
    <source>
        <dbReference type="ARBA" id="ARBA00048555"/>
    </source>
</evidence>